<dbReference type="SMART" id="SM00326">
    <property type="entry name" value="SH3"/>
    <property type="match status" value="1"/>
</dbReference>
<gene>
    <name evidence="7" type="ORF">EWM64_g8674</name>
</gene>
<dbReference type="PROSITE" id="PS50002">
    <property type="entry name" value="SH3"/>
    <property type="match status" value="1"/>
</dbReference>
<dbReference type="PANTHER" id="PTHR15706:SF2">
    <property type="entry name" value="SH3 AND PX DOMAIN-CONTAINING PROTEIN 2A"/>
    <property type="match status" value="1"/>
</dbReference>
<comment type="caution">
    <text evidence="7">The sequence shown here is derived from an EMBL/GenBank/DDBJ whole genome shotgun (WGS) entry which is preliminary data.</text>
</comment>
<evidence type="ECO:0008006" key="9">
    <source>
        <dbReference type="Google" id="ProtNLM"/>
    </source>
</evidence>
<dbReference type="InterPro" id="IPR036028">
    <property type="entry name" value="SH3-like_dom_sf"/>
</dbReference>
<dbReference type="Gene3D" id="2.30.30.40">
    <property type="entry name" value="SH3 Domains"/>
    <property type="match status" value="1"/>
</dbReference>
<feature type="region of interest" description="Disordered" evidence="4">
    <location>
        <begin position="95"/>
        <end position="148"/>
    </location>
</feature>
<dbReference type="GO" id="GO:0035091">
    <property type="term" value="F:phosphatidylinositol binding"/>
    <property type="evidence" value="ECO:0007669"/>
    <property type="project" value="InterPro"/>
</dbReference>
<protein>
    <recommendedName>
        <fullName evidence="9">PX domain-containing protein</fullName>
    </recommendedName>
</protein>
<dbReference type="STRING" id="135208.A0A4Y9ZNC1"/>
<dbReference type="GO" id="GO:0005737">
    <property type="term" value="C:cytoplasm"/>
    <property type="evidence" value="ECO:0007669"/>
    <property type="project" value="TreeGrafter"/>
</dbReference>
<evidence type="ECO:0000256" key="1">
    <source>
        <dbReference type="ARBA" id="ARBA00022443"/>
    </source>
</evidence>
<dbReference type="Gene3D" id="3.30.1520.10">
    <property type="entry name" value="Phox-like domain"/>
    <property type="match status" value="1"/>
</dbReference>
<dbReference type="Pfam" id="PF00018">
    <property type="entry name" value="SH3_1"/>
    <property type="match status" value="1"/>
</dbReference>
<dbReference type="Proteomes" id="UP000298061">
    <property type="component" value="Unassembled WGS sequence"/>
</dbReference>
<dbReference type="OrthoDB" id="548867at2759"/>
<feature type="compositionally biased region" description="Polar residues" evidence="4">
    <location>
        <begin position="130"/>
        <end position="148"/>
    </location>
</feature>
<dbReference type="InterPro" id="IPR001683">
    <property type="entry name" value="PX_dom"/>
</dbReference>
<keyword evidence="1 3" id="KW-0728">SH3 domain</keyword>
<dbReference type="EMBL" id="SFCI01001616">
    <property type="protein sequence ID" value="TFY75341.1"/>
    <property type="molecule type" value="Genomic_DNA"/>
</dbReference>
<sequence>MHDFVAERADELDAKAGDSISVVAQSNREWFVAKPIGKLGKPGLIPVSFVEIRDPATNKRIENLDALMDNGSLPRVEEWKKQMLSYKASSIPLGTLDSSPNTSPVADSTFSPKTQSIPLTPAGAARPPTISVQQPADPSPFLAQSATPRPSTLRISRLVPLRDDEYWFRIHAMYQPYDLNDTTSLPPARDLVLFRAYNDFFDYQSSVIELFPREAGRQEPYPRIIPYMPGPADTVDDKLTAARREELDDYLRHLTRLNRTTGRYILEAELTRQFLST</sequence>
<dbReference type="InterPro" id="IPR051228">
    <property type="entry name" value="NADPH_Oxidase/PX-Domain"/>
</dbReference>
<evidence type="ECO:0000313" key="7">
    <source>
        <dbReference type="EMBL" id="TFY75341.1"/>
    </source>
</evidence>
<evidence type="ECO:0000259" key="5">
    <source>
        <dbReference type="PROSITE" id="PS50002"/>
    </source>
</evidence>
<proteinExistence type="predicted"/>
<evidence type="ECO:0000259" key="6">
    <source>
        <dbReference type="PROSITE" id="PS50195"/>
    </source>
</evidence>
<dbReference type="PROSITE" id="PS50195">
    <property type="entry name" value="PX"/>
    <property type="match status" value="1"/>
</dbReference>
<dbReference type="InterPro" id="IPR001452">
    <property type="entry name" value="SH3_domain"/>
</dbReference>
<dbReference type="SUPFAM" id="SSF64268">
    <property type="entry name" value="PX domain"/>
    <property type="match status" value="1"/>
</dbReference>
<feature type="compositionally biased region" description="Polar residues" evidence="4">
    <location>
        <begin position="96"/>
        <end position="118"/>
    </location>
</feature>
<reference evidence="7 8" key="1">
    <citation type="submission" date="2019-02" db="EMBL/GenBank/DDBJ databases">
        <title>Genome sequencing of the rare red list fungi Hericium alpestre (H. flagellum).</title>
        <authorList>
            <person name="Buettner E."/>
            <person name="Kellner H."/>
        </authorList>
    </citation>
    <scope>NUCLEOTIDE SEQUENCE [LARGE SCALE GENOMIC DNA]</scope>
    <source>
        <strain evidence="7 8">DSM 108284</strain>
    </source>
</reference>
<name>A0A4Y9ZNC1_9AGAM</name>
<dbReference type="InterPro" id="IPR036871">
    <property type="entry name" value="PX_dom_sf"/>
</dbReference>
<evidence type="ECO:0000256" key="4">
    <source>
        <dbReference type="SAM" id="MobiDB-lite"/>
    </source>
</evidence>
<dbReference type="PANTHER" id="PTHR15706">
    <property type="entry name" value="SH3 MULTIPLE DOMAIN"/>
    <property type="match status" value="1"/>
</dbReference>
<evidence type="ECO:0000256" key="2">
    <source>
        <dbReference type="ARBA" id="ARBA00022737"/>
    </source>
</evidence>
<accession>A0A4Y9ZNC1</accession>
<keyword evidence="8" id="KW-1185">Reference proteome</keyword>
<feature type="domain" description="PX" evidence="6">
    <location>
        <begin position="155"/>
        <end position="277"/>
    </location>
</feature>
<keyword evidence="2" id="KW-0677">Repeat</keyword>
<dbReference type="CDD" id="cd11879">
    <property type="entry name" value="SH3_Bem1p_2"/>
    <property type="match status" value="1"/>
</dbReference>
<dbReference type="AlphaFoldDB" id="A0A4Y9ZNC1"/>
<organism evidence="7 8">
    <name type="scientific">Hericium alpestre</name>
    <dbReference type="NCBI Taxonomy" id="135208"/>
    <lineage>
        <taxon>Eukaryota</taxon>
        <taxon>Fungi</taxon>
        <taxon>Dikarya</taxon>
        <taxon>Basidiomycota</taxon>
        <taxon>Agaricomycotina</taxon>
        <taxon>Agaricomycetes</taxon>
        <taxon>Russulales</taxon>
        <taxon>Hericiaceae</taxon>
        <taxon>Hericium</taxon>
    </lineage>
</organism>
<dbReference type="SUPFAM" id="SSF50044">
    <property type="entry name" value="SH3-domain"/>
    <property type="match status" value="1"/>
</dbReference>
<evidence type="ECO:0000256" key="3">
    <source>
        <dbReference type="PROSITE-ProRule" id="PRU00192"/>
    </source>
</evidence>
<feature type="domain" description="SH3" evidence="5">
    <location>
        <begin position="1"/>
        <end position="55"/>
    </location>
</feature>
<dbReference type="InterPro" id="IPR035549">
    <property type="entry name" value="Bem1/Scd2_SH3_2"/>
</dbReference>
<evidence type="ECO:0000313" key="8">
    <source>
        <dbReference type="Proteomes" id="UP000298061"/>
    </source>
</evidence>